<feature type="transmembrane region" description="Helical" evidence="1">
    <location>
        <begin position="148"/>
        <end position="170"/>
    </location>
</feature>
<dbReference type="Proteomes" id="UP000198863">
    <property type="component" value="Unassembled WGS sequence"/>
</dbReference>
<keyword evidence="1" id="KW-0472">Membrane</keyword>
<feature type="transmembrane region" description="Helical" evidence="1">
    <location>
        <begin position="87"/>
        <end position="105"/>
    </location>
</feature>
<keyword evidence="3" id="KW-1185">Reference proteome</keyword>
<dbReference type="EMBL" id="FNCF01000003">
    <property type="protein sequence ID" value="SDG31360.1"/>
    <property type="molecule type" value="Genomic_DNA"/>
</dbReference>
<keyword evidence="1" id="KW-0812">Transmembrane</keyword>
<sequence length="199" mass="19984">MTAVLPVAPGQRRSARVERAPVATRWRFVAAAATGGAGVLHGVAAAQHLGEAPTLTAGFVLTAAVQLGMAGWLLLGRRGSGWDSRTVQLALWATVGFLLVLLVGHTTDWLTPLHGTAAGHGGHATGHAVQTAGAVALGLDAPVEVEPLGALGTTTGALEVLAVLGLAALLPAATRRRTTTGLLVLGLAAWTAWATGVLG</sequence>
<evidence type="ECO:0000313" key="3">
    <source>
        <dbReference type="Proteomes" id="UP000198863"/>
    </source>
</evidence>
<dbReference type="AlphaFoldDB" id="A0A1G7T9T0"/>
<proteinExistence type="predicted"/>
<dbReference type="RefSeq" id="WP_165640242.1">
    <property type="nucleotide sequence ID" value="NZ_FNCF01000003.1"/>
</dbReference>
<gene>
    <name evidence="2" type="ORF">SAMN05660324_2349</name>
</gene>
<keyword evidence="1" id="KW-1133">Transmembrane helix</keyword>
<evidence type="ECO:0000313" key="2">
    <source>
        <dbReference type="EMBL" id="SDG31360.1"/>
    </source>
</evidence>
<reference evidence="3" key="1">
    <citation type="submission" date="2016-10" db="EMBL/GenBank/DDBJ databases">
        <authorList>
            <person name="Varghese N."/>
            <person name="Submissions S."/>
        </authorList>
    </citation>
    <scope>NUCLEOTIDE SEQUENCE [LARGE SCALE GENOMIC DNA]</scope>
    <source>
        <strain evidence="3">DSM 44526</strain>
    </source>
</reference>
<evidence type="ECO:0000256" key="1">
    <source>
        <dbReference type="SAM" id="Phobius"/>
    </source>
</evidence>
<feature type="transmembrane region" description="Helical" evidence="1">
    <location>
        <begin position="28"/>
        <end position="49"/>
    </location>
</feature>
<feature type="transmembrane region" description="Helical" evidence="1">
    <location>
        <begin position="182"/>
        <end position="198"/>
    </location>
</feature>
<accession>A0A1G7T9T0</accession>
<organism evidence="2 3">
    <name type="scientific">Klenkia brasiliensis</name>
    <dbReference type="NCBI Taxonomy" id="333142"/>
    <lineage>
        <taxon>Bacteria</taxon>
        <taxon>Bacillati</taxon>
        <taxon>Actinomycetota</taxon>
        <taxon>Actinomycetes</taxon>
        <taxon>Geodermatophilales</taxon>
        <taxon>Geodermatophilaceae</taxon>
        <taxon>Klenkia</taxon>
    </lineage>
</organism>
<name>A0A1G7T9T0_9ACTN</name>
<feature type="transmembrane region" description="Helical" evidence="1">
    <location>
        <begin position="55"/>
        <end position="75"/>
    </location>
</feature>
<protein>
    <submittedName>
        <fullName evidence="2">Uncharacterized protein</fullName>
    </submittedName>
</protein>